<proteinExistence type="predicted"/>
<gene>
    <name evidence="1" type="ORF">BTMF_LOCUS12</name>
</gene>
<dbReference type="Gene3D" id="3.90.320.10">
    <property type="match status" value="1"/>
</dbReference>
<sequence>MAHAKLSPSGAHRWMRCPGSLALEQSYPDSSSQYAAEGTAAHELAAMCLESGNDAAAYLGRIIEADGHKFTVDDDMTQNVQVYLDNVREYASGNELMIEQRVDFSEVIGVPDSFGTSDAVILTSDGKEVQVHDLKYGKGVKVDAENNEQLMLYALGALESFGLVGDFERVRMVIHQPRMQHISEWDCTVEVLREFGKEAKGCAGNTIKIMQSYPDGVIGNLEPGEKQCRFCKAKPTCPALRNEIIDTVRTCGEMPSSPEEFENLEIDRIGENHDSRWLASSMKKVDLIESWCKSVRAEVERRLLAGDDVPDFKLVEGRKGARKWVDETEAENMLKTMRLKEREMYDFKLISPTTAEKLAKENVIGPRQWPKLQDMITQSKGSPSVAPVSDKRPALIVKPVTDDFSEVTEDSASDLV</sequence>
<dbReference type="WBParaSite" id="BTMF_0000032101-mRNA-1">
    <property type="protein sequence ID" value="BTMF_0000032101-mRNA-1"/>
    <property type="gene ID" value="BTMF_0000032101"/>
</dbReference>
<reference evidence="3" key="1">
    <citation type="submission" date="2017-02" db="UniProtKB">
        <authorList>
            <consortium name="WormBaseParasite"/>
        </authorList>
    </citation>
    <scope>IDENTIFICATION</scope>
</reference>
<reference evidence="1 2" key="2">
    <citation type="submission" date="2018-11" db="EMBL/GenBank/DDBJ databases">
        <authorList>
            <consortium name="Pathogen Informatics"/>
        </authorList>
    </citation>
    <scope>NUCLEOTIDE SEQUENCE [LARGE SCALE GENOMIC DNA]</scope>
</reference>
<keyword evidence="2" id="KW-1185">Reference proteome</keyword>
<organism evidence="3">
    <name type="scientific">Brugia timori</name>
    <dbReference type="NCBI Taxonomy" id="42155"/>
    <lineage>
        <taxon>Eukaryota</taxon>
        <taxon>Metazoa</taxon>
        <taxon>Ecdysozoa</taxon>
        <taxon>Nematoda</taxon>
        <taxon>Chromadorea</taxon>
        <taxon>Rhabditida</taxon>
        <taxon>Spirurina</taxon>
        <taxon>Spiruromorpha</taxon>
        <taxon>Filarioidea</taxon>
        <taxon>Onchocercidae</taxon>
        <taxon>Brugia</taxon>
    </lineage>
</organism>
<dbReference type="STRING" id="42155.A0A0R3Q2Y0"/>
<protein>
    <submittedName>
        <fullName evidence="3">DUF2800 domain-containing protein</fullName>
    </submittedName>
</protein>
<evidence type="ECO:0000313" key="2">
    <source>
        <dbReference type="Proteomes" id="UP000280834"/>
    </source>
</evidence>
<accession>A0A0R3Q2Y0</accession>
<dbReference type="AlphaFoldDB" id="A0A0R3Q2Y0"/>
<dbReference type="Pfam" id="PF10926">
    <property type="entry name" value="DUF2800"/>
    <property type="match status" value="1"/>
</dbReference>
<name>A0A0R3Q2Y0_9BILA</name>
<dbReference type="InterPro" id="IPR021229">
    <property type="entry name" value="DUF2800"/>
</dbReference>
<dbReference type="InterPro" id="IPR011604">
    <property type="entry name" value="PDDEXK-like_dom_sf"/>
</dbReference>
<evidence type="ECO:0000313" key="3">
    <source>
        <dbReference type="WBParaSite" id="BTMF_0000032101-mRNA-1"/>
    </source>
</evidence>
<dbReference type="Proteomes" id="UP000280834">
    <property type="component" value="Unassembled WGS sequence"/>
</dbReference>
<evidence type="ECO:0000313" key="1">
    <source>
        <dbReference type="EMBL" id="VDO06505.1"/>
    </source>
</evidence>
<dbReference type="EMBL" id="UZAG01000001">
    <property type="protein sequence ID" value="VDO06505.1"/>
    <property type="molecule type" value="Genomic_DNA"/>
</dbReference>